<dbReference type="GO" id="GO:0030655">
    <property type="term" value="P:beta-lactam antibiotic catabolic process"/>
    <property type="evidence" value="ECO:0007669"/>
    <property type="project" value="InterPro"/>
</dbReference>
<dbReference type="AlphaFoldDB" id="A0A0A5GAW3"/>
<evidence type="ECO:0000313" key="3">
    <source>
        <dbReference type="Proteomes" id="UP000030403"/>
    </source>
</evidence>
<sequence>MKKVIMVWIICLIGGMFPHIVHGEGAPHSLEHTMNKEIEEYLGKHTDRVVFRYENLQTGEFVSKGGSIAKSAASTIKLPLALLIIELVKSEEIELGKKLTYRSYHHYGGSGVIQYNEEGTTYTVEDLVHKMLVHSDNIAYIMLREHVGRQKFINYMKELGADYAYPNGKNYTSANDLTLYLKHLYRIKGNSEFAGEVFKWLQNTAYDHGIPQGVKQPVAHKVGMIPMYNISNDTAIVLGESPYALTILTTNYSYYESKKIISELTNLIDRVHREFKPPIIAKPLEVLKNRTLLL</sequence>
<dbReference type="GO" id="GO:0046677">
    <property type="term" value="P:response to antibiotic"/>
    <property type="evidence" value="ECO:0007669"/>
    <property type="project" value="InterPro"/>
</dbReference>
<name>A0A0A5GAW3_9BACI</name>
<dbReference type="Proteomes" id="UP000030403">
    <property type="component" value="Unassembled WGS sequence"/>
</dbReference>
<dbReference type="OrthoDB" id="9775096at2"/>
<dbReference type="EMBL" id="AVPF01000008">
    <property type="protein sequence ID" value="KGX90311.1"/>
    <property type="molecule type" value="Genomic_DNA"/>
</dbReference>
<dbReference type="SUPFAM" id="SSF56601">
    <property type="entry name" value="beta-lactamase/transpeptidase-like"/>
    <property type="match status" value="1"/>
</dbReference>
<dbReference type="InterPro" id="IPR045155">
    <property type="entry name" value="Beta-lactam_cat"/>
</dbReference>
<evidence type="ECO:0000259" key="1">
    <source>
        <dbReference type="Pfam" id="PF13354"/>
    </source>
</evidence>
<dbReference type="PANTHER" id="PTHR35333:SF3">
    <property type="entry name" value="BETA-LACTAMASE-TYPE TRANSPEPTIDASE FOLD CONTAINING PROTEIN"/>
    <property type="match status" value="1"/>
</dbReference>
<comment type="caution">
    <text evidence="2">The sequence shown here is derived from an EMBL/GenBank/DDBJ whole genome shotgun (WGS) entry which is preliminary data.</text>
</comment>
<proteinExistence type="predicted"/>
<feature type="domain" description="Beta-lactamase class A catalytic" evidence="1">
    <location>
        <begin position="52"/>
        <end position="249"/>
    </location>
</feature>
<accession>A0A0A5GAW3</accession>
<gene>
    <name evidence="2" type="ORF">N783_21205</name>
</gene>
<dbReference type="MEROPS" id="S11.A01"/>
<dbReference type="InterPro" id="IPR000871">
    <property type="entry name" value="Beta-lactam_class-A"/>
</dbReference>
<organism evidence="2 3">
    <name type="scientific">Pontibacillus marinus BH030004 = DSM 16465</name>
    <dbReference type="NCBI Taxonomy" id="1385511"/>
    <lineage>
        <taxon>Bacteria</taxon>
        <taxon>Bacillati</taxon>
        <taxon>Bacillota</taxon>
        <taxon>Bacilli</taxon>
        <taxon>Bacillales</taxon>
        <taxon>Bacillaceae</taxon>
        <taxon>Pontibacillus</taxon>
    </lineage>
</organism>
<evidence type="ECO:0000313" key="2">
    <source>
        <dbReference type="EMBL" id="KGX90311.1"/>
    </source>
</evidence>
<reference evidence="2 3" key="1">
    <citation type="submission" date="2013-08" db="EMBL/GenBank/DDBJ databases">
        <authorList>
            <person name="Huang J."/>
            <person name="Wang G."/>
        </authorList>
    </citation>
    <scope>NUCLEOTIDE SEQUENCE [LARGE SCALE GENOMIC DNA]</scope>
    <source>
        <strain evidence="2 3">BH030004</strain>
    </source>
</reference>
<dbReference type="Gene3D" id="3.40.710.10">
    <property type="entry name" value="DD-peptidase/beta-lactamase superfamily"/>
    <property type="match status" value="1"/>
</dbReference>
<dbReference type="RefSeq" id="WP_027448654.1">
    <property type="nucleotide sequence ID" value="NZ_AVPF01000008.1"/>
</dbReference>
<dbReference type="eggNOG" id="COG2367">
    <property type="taxonomic scope" value="Bacteria"/>
</dbReference>
<dbReference type="STRING" id="1385511.GCA_000425225_02177"/>
<keyword evidence="3" id="KW-1185">Reference proteome</keyword>
<dbReference type="GO" id="GO:0008800">
    <property type="term" value="F:beta-lactamase activity"/>
    <property type="evidence" value="ECO:0007669"/>
    <property type="project" value="InterPro"/>
</dbReference>
<dbReference type="InterPro" id="IPR012338">
    <property type="entry name" value="Beta-lactam/transpept-like"/>
</dbReference>
<dbReference type="Pfam" id="PF13354">
    <property type="entry name" value="Beta-lactamase2"/>
    <property type="match status" value="1"/>
</dbReference>
<protein>
    <recommendedName>
        <fullName evidence="1">Beta-lactamase class A catalytic domain-containing protein</fullName>
    </recommendedName>
</protein>
<dbReference type="PANTHER" id="PTHR35333">
    <property type="entry name" value="BETA-LACTAMASE"/>
    <property type="match status" value="1"/>
</dbReference>